<dbReference type="GO" id="GO:0005634">
    <property type="term" value="C:nucleus"/>
    <property type="evidence" value="ECO:0007669"/>
    <property type="project" value="TreeGrafter"/>
</dbReference>
<dbReference type="Proteomes" id="UP000324800">
    <property type="component" value="Unassembled WGS sequence"/>
</dbReference>
<dbReference type="SUPFAM" id="SSF48019">
    <property type="entry name" value="post-AAA+ oligomerization domain-like"/>
    <property type="match status" value="1"/>
</dbReference>
<feature type="compositionally biased region" description="Basic residues" evidence="2">
    <location>
        <begin position="299"/>
        <end position="310"/>
    </location>
</feature>
<feature type="region of interest" description="Disordered" evidence="2">
    <location>
        <begin position="286"/>
        <end position="328"/>
    </location>
</feature>
<accession>A0A5J4UB32</accession>
<dbReference type="GO" id="GO:0006260">
    <property type="term" value="P:DNA replication"/>
    <property type="evidence" value="ECO:0007669"/>
    <property type="project" value="UniProtKB-KW"/>
</dbReference>
<dbReference type="GO" id="GO:0005524">
    <property type="term" value="F:ATP binding"/>
    <property type="evidence" value="ECO:0007669"/>
    <property type="project" value="InterPro"/>
</dbReference>
<evidence type="ECO:0000313" key="4">
    <source>
        <dbReference type="EMBL" id="KAA6368016.1"/>
    </source>
</evidence>
<evidence type="ECO:0000313" key="5">
    <source>
        <dbReference type="Proteomes" id="UP000324800"/>
    </source>
</evidence>
<dbReference type="PANTHER" id="PTHR23389">
    <property type="entry name" value="CHROMOSOME TRANSMISSION FIDELITY FACTOR 18"/>
    <property type="match status" value="1"/>
</dbReference>
<dbReference type="OrthoDB" id="446168at2759"/>
<keyword evidence="1" id="KW-0235">DNA replication</keyword>
<dbReference type="EMBL" id="SNRW01017746">
    <property type="protein sequence ID" value="KAA6368016.1"/>
    <property type="molecule type" value="Genomic_DNA"/>
</dbReference>
<dbReference type="Gene3D" id="1.20.272.10">
    <property type="match status" value="1"/>
</dbReference>
<dbReference type="GO" id="GO:0005663">
    <property type="term" value="C:DNA replication factor C complex"/>
    <property type="evidence" value="ECO:0007669"/>
    <property type="project" value="InterPro"/>
</dbReference>
<feature type="domain" description="DNA replication factor RFC1 C-terminal" evidence="3">
    <location>
        <begin position="186"/>
        <end position="239"/>
    </location>
</feature>
<comment type="caution">
    <text evidence="4">The sequence shown here is derived from an EMBL/GenBank/DDBJ whole genome shotgun (WGS) entry which is preliminary data.</text>
</comment>
<feature type="region of interest" description="Disordered" evidence="2">
    <location>
        <begin position="498"/>
        <end position="521"/>
    </location>
</feature>
<dbReference type="PANTHER" id="PTHR23389:SF6">
    <property type="entry name" value="REPLICATION FACTOR C SUBUNIT 1"/>
    <property type="match status" value="1"/>
</dbReference>
<dbReference type="Pfam" id="PF08519">
    <property type="entry name" value="RFC1"/>
    <property type="match status" value="2"/>
</dbReference>
<evidence type="ECO:0000256" key="2">
    <source>
        <dbReference type="SAM" id="MobiDB-lite"/>
    </source>
</evidence>
<evidence type="ECO:0000259" key="3">
    <source>
        <dbReference type="Pfam" id="PF08519"/>
    </source>
</evidence>
<evidence type="ECO:0000256" key="1">
    <source>
        <dbReference type="ARBA" id="ARBA00022705"/>
    </source>
</evidence>
<feature type="compositionally biased region" description="Polar residues" evidence="2">
    <location>
        <begin position="315"/>
        <end position="328"/>
    </location>
</feature>
<dbReference type="InterPro" id="IPR013725">
    <property type="entry name" value="DNA_replication_fac_RFC1_C"/>
</dbReference>
<reference evidence="4 5" key="1">
    <citation type="submission" date="2019-03" db="EMBL/GenBank/DDBJ databases">
        <title>Single cell metagenomics reveals metabolic interactions within the superorganism composed of flagellate Streblomastix strix and complex community of Bacteroidetes bacteria on its surface.</title>
        <authorList>
            <person name="Treitli S.C."/>
            <person name="Kolisko M."/>
            <person name="Husnik F."/>
            <person name="Keeling P."/>
            <person name="Hampl V."/>
        </authorList>
    </citation>
    <scope>NUCLEOTIDE SEQUENCE [LARGE SCALE GENOMIC DNA]</scope>
    <source>
        <strain evidence="4">ST1C</strain>
    </source>
</reference>
<dbReference type="GO" id="GO:0003677">
    <property type="term" value="F:DNA binding"/>
    <property type="evidence" value="ECO:0007669"/>
    <property type="project" value="InterPro"/>
</dbReference>
<feature type="compositionally biased region" description="Acidic residues" evidence="2">
    <location>
        <begin position="414"/>
        <end position="442"/>
    </location>
</feature>
<name>A0A5J4UB32_9EUKA</name>
<dbReference type="AlphaFoldDB" id="A0A5J4UB32"/>
<proteinExistence type="predicted"/>
<feature type="region of interest" description="Disordered" evidence="2">
    <location>
        <begin position="153"/>
        <end position="184"/>
    </location>
</feature>
<protein>
    <recommendedName>
        <fullName evidence="3">DNA replication factor RFC1 C-terminal domain-containing protein</fullName>
    </recommendedName>
</protein>
<feature type="compositionally biased region" description="Basic and acidic residues" evidence="2">
    <location>
        <begin position="459"/>
        <end position="472"/>
    </location>
</feature>
<organism evidence="4 5">
    <name type="scientific">Streblomastix strix</name>
    <dbReference type="NCBI Taxonomy" id="222440"/>
    <lineage>
        <taxon>Eukaryota</taxon>
        <taxon>Metamonada</taxon>
        <taxon>Preaxostyla</taxon>
        <taxon>Oxymonadida</taxon>
        <taxon>Streblomastigidae</taxon>
        <taxon>Streblomastix</taxon>
    </lineage>
</organism>
<dbReference type="GO" id="GO:0003689">
    <property type="term" value="F:DNA clamp loader activity"/>
    <property type="evidence" value="ECO:0007669"/>
    <property type="project" value="InterPro"/>
</dbReference>
<gene>
    <name evidence="4" type="ORF">EZS28_036456</name>
</gene>
<sequence>MSLQAAHSLLDMTLYSTSAECLSFSDLVDQKIHQEMQWQLSPLHAVVSCIIPGYYVKGMISEFGAWGGGSTEMAVTFPSLLGHYQTAKKWKRVLHEFRLKSGERFGGCSSSHMQDEGLIQALRLKLTMPMQDTSDSMDKDNIDEDEDDDELIEMNSKGTNNKQKNKSAMVKDEKQGKSSPVKSYTEAEGIQSVLETMREYNITRSDWDDLMDISTFKEVSQKPEITSKVKTSFTRQANSEQGERIMSMGKKSLLNQQGDEDVGLNLRMSTALLALEKIKDTNKKGKKKGNELLFDSGKGKGKGKATKGNKGKSGNQMQGQGSVDTSDVQISDKQLRKILLERKLKSLLVDRLKKGIPLGALRRVMGIEKEQDLINKYNIQQDQIGRNSNSFNSDKKKYKVDDIVVQGGERNEQREEEQEEEEDNDEEQMSEDLLGDMDDEIIENIISQSTTKKGSSKRSTSENIKKKTKQNEDYEDEDELMKNLMGQVEAEMAMRMQLTTPKSIRSDSGRGIKNSKRGWEP</sequence>
<feature type="domain" description="DNA replication factor RFC1 C-terminal" evidence="3">
    <location>
        <begin position="23"/>
        <end position="184"/>
    </location>
</feature>
<feature type="region of interest" description="Disordered" evidence="2">
    <location>
        <begin position="405"/>
        <end position="478"/>
    </location>
</feature>
<dbReference type="InterPro" id="IPR008921">
    <property type="entry name" value="DNA_pol3_clamp-load_cplx_C"/>
</dbReference>